<keyword evidence="1" id="KW-0413">Isomerase</keyword>
<dbReference type="SUPFAM" id="SSF51658">
    <property type="entry name" value="Xylose isomerase-like"/>
    <property type="match status" value="1"/>
</dbReference>
<dbReference type="InterPro" id="IPR036237">
    <property type="entry name" value="Xyl_isomerase-like_sf"/>
</dbReference>
<dbReference type="EMBL" id="WBSZ01001155">
    <property type="protein sequence ID" value="KAB2506428.1"/>
    <property type="molecule type" value="Genomic_DNA"/>
</dbReference>
<organism evidence="1 2">
    <name type="scientific">Enterobacter hormaechei</name>
    <dbReference type="NCBI Taxonomy" id="158836"/>
    <lineage>
        <taxon>Bacteria</taxon>
        <taxon>Pseudomonadati</taxon>
        <taxon>Pseudomonadota</taxon>
        <taxon>Gammaproteobacteria</taxon>
        <taxon>Enterobacterales</taxon>
        <taxon>Enterobacteriaceae</taxon>
        <taxon>Enterobacter</taxon>
        <taxon>Enterobacter cloacae complex</taxon>
    </lineage>
</organism>
<comment type="caution">
    <text evidence="1">The sequence shown here is derived from an EMBL/GenBank/DDBJ whole genome shotgun (WGS) entry which is preliminary data.</text>
</comment>
<gene>
    <name evidence="1" type="ORF">F9C29_23700</name>
</gene>
<dbReference type="AlphaFoldDB" id="A0A6L3XPY3"/>
<evidence type="ECO:0000313" key="2">
    <source>
        <dbReference type="Proteomes" id="UP000476281"/>
    </source>
</evidence>
<accession>A0A6L3XPY3</accession>
<evidence type="ECO:0000313" key="1">
    <source>
        <dbReference type="EMBL" id="KAB2506428.1"/>
    </source>
</evidence>
<dbReference type="GO" id="GO:0016853">
    <property type="term" value="F:isomerase activity"/>
    <property type="evidence" value="ECO:0007669"/>
    <property type="project" value="UniProtKB-KW"/>
</dbReference>
<proteinExistence type="predicted"/>
<sequence length="109" mass="11556">MRTMKGPGIFLSQFIGGEAPFNTLDGLAGWAAGKGYKAVQIPCNHPHIFDVEKAAESQAYCDEIAGKLAAHGLVISELSTHLEGQLVAVSPVYSEAFDHFAPASVRGNK</sequence>
<protein>
    <submittedName>
        <fullName evidence="1">Sugar phosphate isomerase/epimerase</fullName>
    </submittedName>
</protein>
<reference evidence="1 2" key="1">
    <citation type="submission" date="2019-09" db="EMBL/GenBank/DDBJ databases">
        <title>Reversal of blaTEM antimicrobial resistance by CRISPR-Cas9 in clinical E. coli and other Enterobacteriaceae strains.</title>
        <authorList>
            <person name="Tagliaferri T."/>
            <person name="Guimaraes N."/>
            <person name="Pereira M."/>
            <person name="Felicori L."/>
            <person name="Horz H.-P."/>
            <person name="Santos S."/>
            <person name="Mendes T."/>
        </authorList>
    </citation>
    <scope>NUCLEOTIDE SEQUENCE [LARGE SCALE GENOMIC DNA]</scope>
    <source>
        <strain evidence="1 2">E2_blaTEM_MG</strain>
    </source>
</reference>
<dbReference type="Proteomes" id="UP000476281">
    <property type="component" value="Unassembled WGS sequence"/>
</dbReference>
<dbReference type="Gene3D" id="3.20.20.150">
    <property type="entry name" value="Divalent-metal-dependent TIM barrel enzymes"/>
    <property type="match status" value="1"/>
</dbReference>
<feature type="non-terminal residue" evidence="1">
    <location>
        <position position="109"/>
    </location>
</feature>
<name>A0A6L3XPY3_9ENTR</name>